<dbReference type="GO" id="GO:0005829">
    <property type="term" value="C:cytosol"/>
    <property type="evidence" value="ECO:0007669"/>
    <property type="project" value="TreeGrafter"/>
</dbReference>
<keyword evidence="1" id="KW-0238">DNA-binding</keyword>
<dbReference type="Pfam" id="PF01381">
    <property type="entry name" value="HTH_3"/>
    <property type="match status" value="1"/>
</dbReference>
<dbReference type="SMART" id="SM00530">
    <property type="entry name" value="HTH_XRE"/>
    <property type="match status" value="1"/>
</dbReference>
<dbReference type="EMBL" id="CP011219">
    <property type="protein sequence ID" value="AKO32407.1"/>
    <property type="molecule type" value="Genomic_DNA"/>
</dbReference>
<dbReference type="PANTHER" id="PTHR46797">
    <property type="entry name" value="HTH-TYPE TRANSCRIPTIONAL REGULATOR"/>
    <property type="match status" value="1"/>
</dbReference>
<dbReference type="OMA" id="FRENKKM"/>
<proteinExistence type="predicted"/>
<evidence type="ECO:0000259" key="2">
    <source>
        <dbReference type="PROSITE" id="PS50943"/>
    </source>
</evidence>
<evidence type="ECO:0000256" key="1">
    <source>
        <dbReference type="ARBA" id="ARBA00023125"/>
    </source>
</evidence>
<protein>
    <recommendedName>
        <fullName evidence="2">HTH cro/C1-type domain-containing protein</fullName>
    </recommendedName>
</protein>
<gene>
    <name evidence="3" type="ORF">RZ57_04380</name>
</gene>
<dbReference type="SUPFAM" id="SSF47413">
    <property type="entry name" value="lambda repressor-like DNA-binding domains"/>
    <property type="match status" value="1"/>
</dbReference>
<dbReference type="PROSITE" id="PS50943">
    <property type="entry name" value="HTH_CROC1"/>
    <property type="match status" value="1"/>
</dbReference>
<dbReference type="RefSeq" id="WP_010945011.1">
    <property type="nucleotide sequence ID" value="NZ_CP011218.1"/>
</dbReference>
<dbReference type="InterPro" id="IPR010982">
    <property type="entry name" value="Lambda_DNA-bd_dom_sf"/>
</dbReference>
<dbReference type="InterPro" id="IPR001387">
    <property type="entry name" value="Cro/C1-type_HTH"/>
</dbReference>
<organism evidence="3 4">
    <name type="scientific">Haemophilus ducreyi</name>
    <dbReference type="NCBI Taxonomy" id="730"/>
    <lineage>
        <taxon>Bacteria</taxon>
        <taxon>Pseudomonadati</taxon>
        <taxon>Pseudomonadota</taxon>
        <taxon>Gammaproteobacteria</taxon>
        <taxon>Pasteurellales</taxon>
        <taxon>Pasteurellaceae</taxon>
        <taxon>Haemophilus</taxon>
    </lineage>
</organism>
<dbReference type="Gene3D" id="1.10.260.40">
    <property type="entry name" value="lambda repressor-like DNA-binding domains"/>
    <property type="match status" value="1"/>
</dbReference>
<evidence type="ECO:0000313" key="4">
    <source>
        <dbReference type="Proteomes" id="UP000060132"/>
    </source>
</evidence>
<dbReference type="GO" id="GO:0003700">
    <property type="term" value="F:DNA-binding transcription factor activity"/>
    <property type="evidence" value="ECO:0007669"/>
    <property type="project" value="TreeGrafter"/>
</dbReference>
<dbReference type="CDD" id="cd00093">
    <property type="entry name" value="HTH_XRE"/>
    <property type="match status" value="1"/>
</dbReference>
<evidence type="ECO:0000313" key="3">
    <source>
        <dbReference type="EMBL" id="AKO32407.1"/>
    </source>
</evidence>
<accession>A0AAC8UCF6</accession>
<feature type="domain" description="HTH cro/C1-type" evidence="2">
    <location>
        <begin position="7"/>
        <end position="61"/>
    </location>
</feature>
<dbReference type="GO" id="GO:0003677">
    <property type="term" value="F:DNA binding"/>
    <property type="evidence" value="ECO:0007669"/>
    <property type="project" value="UniProtKB-KW"/>
</dbReference>
<dbReference type="InterPro" id="IPR050807">
    <property type="entry name" value="TransReg_Diox_bact_type"/>
</dbReference>
<dbReference type="PANTHER" id="PTHR46797:SF1">
    <property type="entry name" value="METHYLPHOSPHONATE SYNTHASE"/>
    <property type="match status" value="1"/>
</dbReference>
<dbReference type="AlphaFoldDB" id="A0AAC8UCF6"/>
<dbReference type="Proteomes" id="UP000060132">
    <property type="component" value="Chromosome"/>
</dbReference>
<reference evidence="3 4" key="1">
    <citation type="journal article" date="2015" name="PLoS Negl. Trop. Dis.">
        <title>Haemophilus ducreyi Cutaneous Ulcer Strains Are Nearly Identical to Class I Genital Ulcer Strains.</title>
        <authorList>
            <person name="Gangaiah D."/>
            <person name="Webb K.M."/>
            <person name="Humphreys T.L."/>
            <person name="Fortney K.R."/>
            <person name="Toh E."/>
            <person name="Tai A."/>
            <person name="Katz S.S."/>
            <person name="Pillay A."/>
            <person name="Chen C.Y."/>
            <person name="Roberts S.A."/>
            <person name="Munson R.S.Jr."/>
            <person name="Spinola S.M."/>
        </authorList>
    </citation>
    <scope>NUCLEOTIDE SEQUENCE [LARGE SCALE GENOMIC DNA]</scope>
    <source>
        <strain evidence="4">CLU2</strain>
    </source>
</reference>
<sequence>MEIFEKIRSLRKNHNLSQEEIADKINLSVSGYRKIENGKSRINHKRLEQIAEALEVSPLDLIPNSWRHGSSVYQVGKNGFYGDSSRAIEIELLKQQIKQEQLIKAKDETIEDKNRLISRLEEMLKILNT</sequence>
<name>A0AAC8UCF6_HAEDC</name>